<protein>
    <submittedName>
        <fullName evidence="3">1-acyl-sn-glycerol-3-phosphate acyltransferase</fullName>
    </submittedName>
</protein>
<dbReference type="RefSeq" id="WP_101395017.1">
    <property type="nucleotide sequence ID" value="NZ_PJNE01000001.1"/>
</dbReference>
<feature type="compositionally biased region" description="Polar residues" evidence="1">
    <location>
        <begin position="115"/>
        <end position="126"/>
    </location>
</feature>
<name>A0A2N3YHY1_9MICO</name>
<evidence type="ECO:0000256" key="1">
    <source>
        <dbReference type="SAM" id="MobiDB-lite"/>
    </source>
</evidence>
<keyword evidence="4" id="KW-1185">Reference proteome</keyword>
<feature type="domain" description="Phospholipid/glycerol acyltransferase" evidence="2">
    <location>
        <begin position="270"/>
        <end position="389"/>
    </location>
</feature>
<reference evidence="3 4" key="1">
    <citation type="submission" date="2017-12" db="EMBL/GenBank/DDBJ databases">
        <title>Sequencing the genomes of 1000 Actinobacteria strains.</title>
        <authorList>
            <person name="Klenk H.-P."/>
        </authorList>
    </citation>
    <scope>NUCLEOTIDE SEQUENCE [LARGE SCALE GENOMIC DNA]</scope>
    <source>
        <strain evidence="3 4">DSM 12806</strain>
    </source>
</reference>
<dbReference type="PANTHER" id="PTHR22753">
    <property type="entry name" value="TRANSMEMBRANE PROTEIN 68"/>
    <property type="match status" value="1"/>
</dbReference>
<proteinExistence type="predicted"/>
<dbReference type="AlphaFoldDB" id="A0A2N3YHY1"/>
<feature type="compositionally biased region" description="Basic and acidic residues" evidence="1">
    <location>
        <begin position="135"/>
        <end position="146"/>
    </location>
</feature>
<keyword evidence="3" id="KW-0012">Acyltransferase</keyword>
<comment type="caution">
    <text evidence="3">The sequence shown here is derived from an EMBL/GenBank/DDBJ whole genome shotgun (WGS) entry which is preliminary data.</text>
</comment>
<evidence type="ECO:0000313" key="3">
    <source>
        <dbReference type="EMBL" id="PKW26450.1"/>
    </source>
</evidence>
<sequence>MAGRGTLAAGAARATGERARRRATPLIGADPVTAAPAAKKATTKKKPTKSATQKATPAATKKATTTRTAATVRPVAPERAAAPVPGSSDRPRQVPAPVPATPAARKHRPAPRVTSAPSARATTQAGERTGSRRVSPREKARRDAVARRPHLRLAEPAPVAPPPLDPTVVHAPARSGVPVPDAAELVEALVAGLRLAAQATGVAPEDVEARVAQVLAFLRRRLDGDYGVDDFGFDDHFTENVFYPMLRPLYRHWFRVEVRGIENIPAEGGALVVANHSGTIAMDSLMVQLAIHDEHPAHRTMRALGADLVFQTPFIGTIARRSGSTLATSEDAERLFARGELVGVFPEGFKGTGKRFSERYKLQRFGRGGFVAAALAAGVPIVPCSVVGAEEIYPIIGSMPTLARLFGLPYAPVTPTWPLLGPLGMVPLPSKWIIEFGAPISTAGHEPGAADDPMLVFDLTDQVRETIQQTLYTLLMQRRSVFF</sequence>
<evidence type="ECO:0000259" key="2">
    <source>
        <dbReference type="SMART" id="SM00563"/>
    </source>
</evidence>
<accession>A0A2N3YHY1</accession>
<dbReference type="SMART" id="SM00563">
    <property type="entry name" value="PlsC"/>
    <property type="match status" value="1"/>
</dbReference>
<feature type="region of interest" description="Disordered" evidence="1">
    <location>
        <begin position="1"/>
        <end position="148"/>
    </location>
</feature>
<dbReference type="OrthoDB" id="5241618at2"/>
<dbReference type="InterPro" id="IPR002123">
    <property type="entry name" value="Plipid/glycerol_acylTrfase"/>
</dbReference>
<keyword evidence="3" id="KW-0808">Transferase</keyword>
<dbReference type="Proteomes" id="UP000233781">
    <property type="component" value="Unassembled WGS sequence"/>
</dbReference>
<gene>
    <name evidence="3" type="ORF">ATL31_1261</name>
</gene>
<organism evidence="3 4">
    <name type="scientific">Phycicoccus duodecadis</name>
    <dbReference type="NCBI Taxonomy" id="173053"/>
    <lineage>
        <taxon>Bacteria</taxon>
        <taxon>Bacillati</taxon>
        <taxon>Actinomycetota</taxon>
        <taxon>Actinomycetes</taxon>
        <taxon>Micrococcales</taxon>
        <taxon>Intrasporangiaceae</taxon>
        <taxon>Phycicoccus</taxon>
    </lineage>
</organism>
<evidence type="ECO:0000313" key="4">
    <source>
        <dbReference type="Proteomes" id="UP000233781"/>
    </source>
</evidence>
<dbReference type="PANTHER" id="PTHR22753:SF14">
    <property type="entry name" value="MONOACYLGLYCEROL_DIACYLGLYCEROL O-ACYLTRANSFERASE"/>
    <property type="match status" value="1"/>
</dbReference>
<dbReference type="EMBL" id="PJNE01000001">
    <property type="protein sequence ID" value="PKW26450.1"/>
    <property type="molecule type" value="Genomic_DNA"/>
</dbReference>
<dbReference type="Pfam" id="PF01553">
    <property type="entry name" value="Acyltransferase"/>
    <property type="match status" value="1"/>
</dbReference>
<feature type="compositionally biased region" description="Low complexity" evidence="1">
    <location>
        <begin position="1"/>
        <end position="14"/>
    </location>
</feature>
<dbReference type="CDD" id="cd07987">
    <property type="entry name" value="LPLAT_MGAT-like"/>
    <property type="match status" value="1"/>
</dbReference>
<feature type="compositionally biased region" description="Low complexity" evidence="1">
    <location>
        <begin position="49"/>
        <end position="85"/>
    </location>
</feature>
<dbReference type="GO" id="GO:0016020">
    <property type="term" value="C:membrane"/>
    <property type="evidence" value="ECO:0007669"/>
    <property type="project" value="TreeGrafter"/>
</dbReference>
<dbReference type="GO" id="GO:0016746">
    <property type="term" value="F:acyltransferase activity"/>
    <property type="evidence" value="ECO:0007669"/>
    <property type="project" value="UniProtKB-KW"/>
</dbReference>
<dbReference type="SUPFAM" id="SSF69593">
    <property type="entry name" value="Glycerol-3-phosphate (1)-acyltransferase"/>
    <property type="match status" value="1"/>
</dbReference>